<evidence type="ECO:0000256" key="9">
    <source>
        <dbReference type="SAM" id="SignalP"/>
    </source>
</evidence>
<evidence type="ECO:0000256" key="4">
    <source>
        <dbReference type="ARBA" id="ARBA00022729"/>
    </source>
</evidence>
<organism evidence="10 11">
    <name type="scientific">Aspergillus steynii IBT 23096</name>
    <dbReference type="NCBI Taxonomy" id="1392250"/>
    <lineage>
        <taxon>Eukaryota</taxon>
        <taxon>Fungi</taxon>
        <taxon>Dikarya</taxon>
        <taxon>Ascomycota</taxon>
        <taxon>Pezizomycotina</taxon>
        <taxon>Eurotiomycetes</taxon>
        <taxon>Eurotiomycetidae</taxon>
        <taxon>Eurotiales</taxon>
        <taxon>Aspergillaceae</taxon>
        <taxon>Aspergillus</taxon>
        <taxon>Aspergillus subgen. Circumdati</taxon>
    </lineage>
</organism>
<dbReference type="EMBL" id="MSFO01000002">
    <property type="protein sequence ID" value="PLB53403.1"/>
    <property type="molecule type" value="Genomic_DNA"/>
</dbReference>
<dbReference type="PRINTS" id="PR00414">
    <property type="entry name" value="PPTHIESTRASE"/>
</dbReference>
<dbReference type="InterPro" id="IPR029058">
    <property type="entry name" value="AB_hydrolase_fold"/>
</dbReference>
<proteinExistence type="inferred from homology"/>
<sequence>MRHLLPALTLLPILTSSLPTTRELAPLPLVIWHGLGDDFQRDGMRSVAALADATNPGTYVHLIHLASSGAGDRQASFLGDVNAQVDQVCAQLHADNILRTAPGINALGFSQGGQFLRAYIERCNDPPVHNLVTLGSQHNGIAEFQACGASDYLCRGGEALLRWGRWSKFVQERLVPAQYFRDPTELEAYLEHSNFLADVNNERGVKNATYKENLARVNRFAMYLFEEDQMVHPKESAWFAEVNATSGEVTPLREREIYKQDWLGLRELDEKGALEFKTVPGPHMHLSEEVLTKLFTEYFAPVEVDVIASEREGLWVQAKDVTNPLVQQVGY</sequence>
<dbReference type="PANTHER" id="PTHR11247:SF8">
    <property type="entry name" value="PALMITOYL-PROTEIN THIOESTERASE 1"/>
    <property type="match status" value="1"/>
</dbReference>
<reference evidence="10 11" key="1">
    <citation type="submission" date="2016-12" db="EMBL/GenBank/DDBJ databases">
        <title>The genomes of Aspergillus section Nigri reveals drivers in fungal speciation.</title>
        <authorList>
            <consortium name="DOE Joint Genome Institute"/>
            <person name="Vesth T.C."/>
            <person name="Nybo J."/>
            <person name="Theobald S."/>
            <person name="Brandl J."/>
            <person name="Frisvad J.C."/>
            <person name="Nielsen K.F."/>
            <person name="Lyhne E.K."/>
            <person name="Kogle M.E."/>
            <person name="Kuo A."/>
            <person name="Riley R."/>
            <person name="Clum A."/>
            <person name="Nolan M."/>
            <person name="Lipzen A."/>
            <person name="Salamov A."/>
            <person name="Henrissat B."/>
            <person name="Wiebenga A."/>
            <person name="De Vries R.P."/>
            <person name="Grigoriev I.V."/>
            <person name="Mortensen U.H."/>
            <person name="Andersen M.R."/>
            <person name="Baker S.E."/>
        </authorList>
    </citation>
    <scope>NUCLEOTIDE SEQUENCE [LARGE SCALE GENOMIC DNA]</scope>
    <source>
        <strain evidence="10 11">IBT 23096</strain>
    </source>
</reference>
<comment type="caution">
    <text evidence="10">The sequence shown here is derived from an EMBL/GenBank/DDBJ whole genome shotgun (WGS) entry which is preliminary data.</text>
</comment>
<evidence type="ECO:0000256" key="7">
    <source>
        <dbReference type="ARBA" id="ARBA00023180"/>
    </source>
</evidence>
<protein>
    <recommendedName>
        <fullName evidence="3">Palmitoyl-protein thioesterase 1</fullName>
        <ecNumber evidence="2">3.1.2.22</ecNumber>
    </recommendedName>
    <alternativeName>
        <fullName evidence="8">Palmitoyl-protein hydrolase 1</fullName>
    </alternativeName>
</protein>
<dbReference type="SUPFAM" id="SSF53474">
    <property type="entry name" value="alpha/beta-Hydrolases"/>
    <property type="match status" value="1"/>
</dbReference>
<feature type="chain" id="PRO_5014153199" description="Palmitoyl-protein thioesterase 1" evidence="9">
    <location>
        <begin position="18"/>
        <end position="331"/>
    </location>
</feature>
<evidence type="ECO:0000256" key="8">
    <source>
        <dbReference type="ARBA" id="ARBA00031934"/>
    </source>
</evidence>
<evidence type="ECO:0000256" key="5">
    <source>
        <dbReference type="ARBA" id="ARBA00022801"/>
    </source>
</evidence>
<name>A0A2I2GKJ2_9EURO</name>
<dbReference type="EC" id="3.1.2.22" evidence="2"/>
<evidence type="ECO:0000256" key="2">
    <source>
        <dbReference type="ARBA" id="ARBA00012423"/>
    </source>
</evidence>
<dbReference type="RefSeq" id="XP_024708705.1">
    <property type="nucleotide sequence ID" value="XM_024848854.1"/>
</dbReference>
<feature type="signal peptide" evidence="9">
    <location>
        <begin position="1"/>
        <end position="17"/>
    </location>
</feature>
<keyword evidence="11" id="KW-1185">Reference proteome</keyword>
<dbReference type="GO" id="GO:0008474">
    <property type="term" value="F:palmitoyl-(protein) hydrolase activity"/>
    <property type="evidence" value="ECO:0007669"/>
    <property type="project" value="UniProtKB-EC"/>
</dbReference>
<comment type="similarity">
    <text evidence="1">Belongs to the palmitoyl-protein thioesterase family.</text>
</comment>
<dbReference type="Pfam" id="PF02089">
    <property type="entry name" value="Palm_thioest"/>
    <property type="match status" value="1"/>
</dbReference>
<evidence type="ECO:0000256" key="6">
    <source>
        <dbReference type="ARBA" id="ARBA00023157"/>
    </source>
</evidence>
<evidence type="ECO:0000256" key="3">
    <source>
        <dbReference type="ARBA" id="ARBA00014212"/>
    </source>
</evidence>
<keyword evidence="5 10" id="KW-0378">Hydrolase</keyword>
<evidence type="ECO:0000313" key="10">
    <source>
        <dbReference type="EMBL" id="PLB53403.1"/>
    </source>
</evidence>
<gene>
    <name evidence="10" type="ORF">P170DRAFT_435049</name>
</gene>
<dbReference type="VEuPathDB" id="FungiDB:P170DRAFT_435049"/>
<dbReference type="GeneID" id="36556553"/>
<dbReference type="PANTHER" id="PTHR11247">
    <property type="entry name" value="PALMITOYL-PROTEIN THIOESTERASE/DOLICHYLDIPHOSPHATASE 1"/>
    <property type="match status" value="1"/>
</dbReference>
<keyword evidence="4 9" id="KW-0732">Signal</keyword>
<keyword evidence="6" id="KW-1015">Disulfide bond</keyword>
<dbReference type="Gene3D" id="3.40.50.1820">
    <property type="entry name" value="alpha/beta hydrolase"/>
    <property type="match status" value="1"/>
</dbReference>
<dbReference type="AlphaFoldDB" id="A0A2I2GKJ2"/>
<dbReference type="STRING" id="1392250.A0A2I2GKJ2"/>
<accession>A0A2I2GKJ2</accession>
<dbReference type="FunFam" id="3.40.50.1820:FF:000107">
    <property type="entry name" value="Palmitoyl-protein thioesterase 1"/>
    <property type="match status" value="1"/>
</dbReference>
<evidence type="ECO:0000256" key="1">
    <source>
        <dbReference type="ARBA" id="ARBA00010758"/>
    </source>
</evidence>
<evidence type="ECO:0000313" key="11">
    <source>
        <dbReference type="Proteomes" id="UP000234275"/>
    </source>
</evidence>
<dbReference type="InterPro" id="IPR002472">
    <property type="entry name" value="Palm_thioest"/>
</dbReference>
<dbReference type="Proteomes" id="UP000234275">
    <property type="component" value="Unassembled WGS sequence"/>
</dbReference>
<keyword evidence="7" id="KW-0325">Glycoprotein</keyword>
<dbReference type="OrthoDB" id="10263094at2759"/>